<gene>
    <name evidence="2" type="ORF">OSB1V03_LOCUS4711</name>
</gene>
<evidence type="ECO:0000313" key="3">
    <source>
        <dbReference type="Proteomes" id="UP000759131"/>
    </source>
</evidence>
<dbReference type="EMBL" id="OC856782">
    <property type="protein sequence ID" value="CAD7624266.1"/>
    <property type="molecule type" value="Genomic_DNA"/>
</dbReference>
<protein>
    <submittedName>
        <fullName evidence="2">Uncharacterized protein</fullName>
    </submittedName>
</protein>
<feature type="coiled-coil region" evidence="1">
    <location>
        <begin position="490"/>
        <end position="553"/>
    </location>
</feature>
<evidence type="ECO:0000256" key="1">
    <source>
        <dbReference type="SAM" id="Coils"/>
    </source>
</evidence>
<feature type="non-terminal residue" evidence="2">
    <location>
        <position position="1"/>
    </location>
</feature>
<proteinExistence type="predicted"/>
<keyword evidence="3" id="KW-1185">Reference proteome</keyword>
<organism evidence="2">
    <name type="scientific">Medioppia subpectinata</name>
    <dbReference type="NCBI Taxonomy" id="1979941"/>
    <lineage>
        <taxon>Eukaryota</taxon>
        <taxon>Metazoa</taxon>
        <taxon>Ecdysozoa</taxon>
        <taxon>Arthropoda</taxon>
        <taxon>Chelicerata</taxon>
        <taxon>Arachnida</taxon>
        <taxon>Acari</taxon>
        <taxon>Acariformes</taxon>
        <taxon>Sarcoptiformes</taxon>
        <taxon>Oribatida</taxon>
        <taxon>Brachypylina</taxon>
        <taxon>Oppioidea</taxon>
        <taxon>Oppiidae</taxon>
        <taxon>Medioppia</taxon>
    </lineage>
</organism>
<name>A0A7R9KJK4_9ACAR</name>
<dbReference type="Proteomes" id="UP000759131">
    <property type="component" value="Unassembled WGS sequence"/>
</dbReference>
<reference evidence="2" key="1">
    <citation type="submission" date="2020-11" db="EMBL/GenBank/DDBJ databases">
        <authorList>
            <person name="Tran Van P."/>
        </authorList>
    </citation>
    <scope>NUCLEOTIDE SEQUENCE</scope>
</reference>
<dbReference type="EMBL" id="CAJPIZ010002207">
    <property type="protein sequence ID" value="CAG2104696.1"/>
    <property type="molecule type" value="Genomic_DNA"/>
</dbReference>
<feature type="coiled-coil region" evidence="1">
    <location>
        <begin position="95"/>
        <end position="122"/>
    </location>
</feature>
<dbReference type="AlphaFoldDB" id="A0A7R9KJK4"/>
<accession>A0A7R9KJK4</accession>
<evidence type="ECO:0000313" key="2">
    <source>
        <dbReference type="EMBL" id="CAD7624266.1"/>
    </source>
</evidence>
<keyword evidence="1" id="KW-0175">Coiled coil</keyword>
<sequence>MFNGIKKRLKDELSKHWRLLTGINDTVVVSDNDKKYVENELYTLDEMFTEIYSLWLSKQTFCLFFQPSETSAQRPETLGPSAKGYDIRLMVNNVKNMTKLAINKAKNEIKMLRRDAKLVLTRVKSLDAQIMSYKSYQRALKDAFLLTMADLRYRLDKQHALLKSLIFRENNTILNYNDYEEINKNDTLINIQNSVYDIITHTTDHMLDLKAKADNTYHTIKALEGELSQHNSNVQKLKSKFSNVKEVLRDVVMQQKLILTERMVNTTDDNTSVLRDEINIIDEIETEVIGMALIRSFRNSFCHKLFDRSEEEVRPVVDSDGLTFQYRTLLSRVRNKVKIAVNNTIRDVKTLKNKAKQVLTRVKSLDAQIISLKAYQRLIKEMFISQIFSSDNNEQNILFENELNLIKDYLWRANDLELQALDWGVNNDYMFGFCPALLIYGRGDGYAVISKCNETLPANNQDLQTRHENHILLDIQNSIQEMINKTDDRMKNMKQKADNTYDTIKALEGELSQHKANVHKLKTKFANVMEVFRDEGERQRQILTDRMDNTTAEDTPVLEAEIEIMNDILFESLNLELIRSLSETYCKLPFIVEKAEPRPVLDFRVLTPETMALIAEARIRMEMAINHTIHDTNILRNEAKHALISVKSLDAQIMNLKAYQRIIQEIADELELQVLDWDCVPLAAEMAMANI</sequence>